<reference evidence="4 5" key="1">
    <citation type="submission" date="2025-04" db="UniProtKB">
        <authorList>
            <consortium name="RefSeq"/>
        </authorList>
    </citation>
    <scope>IDENTIFICATION</scope>
    <source>
        <tissue evidence="4 5">Whole sample</tissue>
    </source>
</reference>
<organism evidence="3 4">
    <name type="scientific">Crassostrea virginica</name>
    <name type="common">Eastern oyster</name>
    <dbReference type="NCBI Taxonomy" id="6565"/>
    <lineage>
        <taxon>Eukaryota</taxon>
        <taxon>Metazoa</taxon>
        <taxon>Spiralia</taxon>
        <taxon>Lophotrochozoa</taxon>
        <taxon>Mollusca</taxon>
        <taxon>Bivalvia</taxon>
        <taxon>Autobranchia</taxon>
        <taxon>Pteriomorphia</taxon>
        <taxon>Ostreida</taxon>
        <taxon>Ostreoidea</taxon>
        <taxon>Ostreidae</taxon>
        <taxon>Crassostrea</taxon>
    </lineage>
</organism>
<dbReference type="RefSeq" id="XP_022286893.1">
    <property type="nucleotide sequence ID" value="XM_022431185.1"/>
</dbReference>
<evidence type="ECO:0000256" key="2">
    <source>
        <dbReference type="SAM" id="SignalP"/>
    </source>
</evidence>
<evidence type="ECO:0000313" key="3">
    <source>
        <dbReference type="Proteomes" id="UP000694844"/>
    </source>
</evidence>
<evidence type="ECO:0000313" key="4">
    <source>
        <dbReference type="RefSeq" id="XP_022286891.1"/>
    </source>
</evidence>
<evidence type="ECO:0000313" key="6">
    <source>
        <dbReference type="RefSeq" id="XP_022286893.1"/>
    </source>
</evidence>
<keyword evidence="1" id="KW-0812">Transmembrane</keyword>
<gene>
    <name evidence="4 5 6" type="primary">LOC111099750</name>
</gene>
<dbReference type="RefSeq" id="XP_022286891.1">
    <property type="nucleotide sequence ID" value="XM_022431183.1"/>
</dbReference>
<accession>A0A8B8A604</accession>
<feature type="transmembrane region" description="Helical" evidence="1">
    <location>
        <begin position="141"/>
        <end position="165"/>
    </location>
</feature>
<name>A0A8B8A604_CRAVI</name>
<dbReference type="KEGG" id="cvn:111099750"/>
<evidence type="ECO:0000313" key="5">
    <source>
        <dbReference type="RefSeq" id="XP_022286892.1"/>
    </source>
</evidence>
<dbReference type="GeneID" id="111099750"/>
<feature type="signal peptide" evidence="2">
    <location>
        <begin position="1"/>
        <end position="20"/>
    </location>
</feature>
<keyword evidence="2" id="KW-0732">Signal</keyword>
<dbReference type="Proteomes" id="UP000694844">
    <property type="component" value="Chromosome 6"/>
</dbReference>
<keyword evidence="1" id="KW-0472">Membrane</keyword>
<evidence type="ECO:0000256" key="1">
    <source>
        <dbReference type="SAM" id="Phobius"/>
    </source>
</evidence>
<keyword evidence="1" id="KW-1133">Transmembrane helix</keyword>
<keyword evidence="3" id="KW-1185">Reference proteome</keyword>
<feature type="chain" id="PRO_5044665802" evidence="2">
    <location>
        <begin position="21"/>
        <end position="166"/>
    </location>
</feature>
<proteinExistence type="predicted"/>
<protein>
    <submittedName>
        <fullName evidence="4 5">Uncharacterized protein LOC111099750</fullName>
    </submittedName>
</protein>
<dbReference type="AlphaFoldDB" id="A0A8B8A604"/>
<dbReference type="RefSeq" id="XP_022286892.1">
    <property type="nucleotide sequence ID" value="XM_022431184.1"/>
</dbReference>
<sequence length="166" mass="18680">MYMKTYLFILSWGLINIAFSLKCGKPLGVKSCPTTKREWQKAELKSNCSECPKENYHCVPDQHENLVEVCTKPLKLPVGMCPFYDTTGKRLQRGKCFQTKGGCDGNGNVYNTTGLYKYPVCSQTKDSSTTRSSTTACTSSIWVIVCALLFFLVLDLPDSTMFYFVE</sequence>